<dbReference type="OrthoDB" id="5978656at2759"/>
<gene>
    <name evidence="3" type="ORF">EDB81DRAFT_931837</name>
</gene>
<dbReference type="PANTHER" id="PTHR43586:SF8">
    <property type="entry name" value="CYSTEINE DESULFURASE 1, CHLOROPLASTIC"/>
    <property type="match status" value="1"/>
</dbReference>
<dbReference type="Pfam" id="PF00266">
    <property type="entry name" value="Aminotran_5"/>
    <property type="match status" value="1"/>
</dbReference>
<comment type="caution">
    <text evidence="3">The sequence shown here is derived from an EMBL/GenBank/DDBJ whole genome shotgun (WGS) entry which is preliminary data.</text>
</comment>
<dbReference type="PANTHER" id="PTHR43586">
    <property type="entry name" value="CYSTEINE DESULFURASE"/>
    <property type="match status" value="1"/>
</dbReference>
<dbReference type="AlphaFoldDB" id="A0A9P9F6Z9"/>
<organism evidence="3 4">
    <name type="scientific">Dactylonectria macrodidyma</name>
    <dbReference type="NCBI Taxonomy" id="307937"/>
    <lineage>
        <taxon>Eukaryota</taxon>
        <taxon>Fungi</taxon>
        <taxon>Dikarya</taxon>
        <taxon>Ascomycota</taxon>
        <taxon>Pezizomycotina</taxon>
        <taxon>Sordariomycetes</taxon>
        <taxon>Hypocreomycetidae</taxon>
        <taxon>Hypocreales</taxon>
        <taxon>Nectriaceae</taxon>
        <taxon>Dactylonectria</taxon>
    </lineage>
</organism>
<keyword evidence="1" id="KW-0663">Pyridoxal phosphate</keyword>
<evidence type="ECO:0000313" key="4">
    <source>
        <dbReference type="Proteomes" id="UP000738349"/>
    </source>
</evidence>
<evidence type="ECO:0000256" key="1">
    <source>
        <dbReference type="ARBA" id="ARBA00022898"/>
    </source>
</evidence>
<sequence length="430" mass="46842">MAPSKSIDIVEDNVSTETMALKTAKPTSATSPNFSAYRQLVPLVASDGVTYLNASFAPPSNLIIHDAITRYSTNALHNPHPKPEWQAIAVETRKLISRYINAESPESVALMRDTTEGLNSFIRSLKFDPGDNVVLLDSEHPNHAYGWMALRASGLEVRQIPSIPETEKTGNVTTANAETFAPYVDSRTRAIGLSSIMFHSGQWNDVAGICAAFRPKGIQVLVDMTQQVGFAPVDVQALGISAAAFGMHKGLNCPTGFAALYVNPAIIKDIDPTPPIVGYGAVSNVRADLLVPSDEIIYHPSAQRYEHLNISLVAAVAAKAYLKFYLDIMGPKNVEAHLYSLGDVLRQESKTLGIKVVGPESRREHAPHLYILDLHDSRWAQHLRESGVYVTPYRLGVRVSFGFYNNVADVKTLVVALKAGLEMGLPLGKD</sequence>
<evidence type="ECO:0000313" key="3">
    <source>
        <dbReference type="EMBL" id="KAH7153366.1"/>
    </source>
</evidence>
<dbReference type="Gene3D" id="3.40.640.10">
    <property type="entry name" value="Type I PLP-dependent aspartate aminotransferase-like (Major domain)"/>
    <property type="match status" value="1"/>
</dbReference>
<dbReference type="EMBL" id="JAGMUV010000006">
    <property type="protein sequence ID" value="KAH7153366.1"/>
    <property type="molecule type" value="Genomic_DNA"/>
</dbReference>
<dbReference type="Gene3D" id="3.90.1150.10">
    <property type="entry name" value="Aspartate Aminotransferase, domain 1"/>
    <property type="match status" value="1"/>
</dbReference>
<feature type="domain" description="Aminotransferase class V" evidence="2">
    <location>
        <begin position="79"/>
        <end position="413"/>
    </location>
</feature>
<accession>A0A9P9F6Z9</accession>
<name>A0A9P9F6Z9_9HYPO</name>
<dbReference type="GO" id="GO:0016740">
    <property type="term" value="F:transferase activity"/>
    <property type="evidence" value="ECO:0007669"/>
    <property type="project" value="UniProtKB-KW"/>
</dbReference>
<keyword evidence="3" id="KW-0808">Transferase</keyword>
<protein>
    <submittedName>
        <fullName evidence="3">Pyridoxal phosphate-dependent transferase</fullName>
    </submittedName>
</protein>
<proteinExistence type="predicted"/>
<dbReference type="Proteomes" id="UP000738349">
    <property type="component" value="Unassembled WGS sequence"/>
</dbReference>
<dbReference type="InterPro" id="IPR000192">
    <property type="entry name" value="Aminotrans_V_dom"/>
</dbReference>
<keyword evidence="4" id="KW-1185">Reference proteome</keyword>
<dbReference type="InterPro" id="IPR015421">
    <property type="entry name" value="PyrdxlP-dep_Trfase_major"/>
</dbReference>
<dbReference type="SUPFAM" id="SSF53383">
    <property type="entry name" value="PLP-dependent transferases"/>
    <property type="match status" value="1"/>
</dbReference>
<dbReference type="InterPro" id="IPR015422">
    <property type="entry name" value="PyrdxlP-dep_Trfase_small"/>
</dbReference>
<dbReference type="InterPro" id="IPR015424">
    <property type="entry name" value="PyrdxlP-dep_Trfase"/>
</dbReference>
<evidence type="ECO:0000259" key="2">
    <source>
        <dbReference type="Pfam" id="PF00266"/>
    </source>
</evidence>
<reference evidence="3" key="1">
    <citation type="journal article" date="2021" name="Nat. Commun.">
        <title>Genetic determinants of endophytism in the Arabidopsis root mycobiome.</title>
        <authorList>
            <person name="Mesny F."/>
            <person name="Miyauchi S."/>
            <person name="Thiergart T."/>
            <person name="Pickel B."/>
            <person name="Atanasova L."/>
            <person name="Karlsson M."/>
            <person name="Huettel B."/>
            <person name="Barry K.W."/>
            <person name="Haridas S."/>
            <person name="Chen C."/>
            <person name="Bauer D."/>
            <person name="Andreopoulos W."/>
            <person name="Pangilinan J."/>
            <person name="LaButti K."/>
            <person name="Riley R."/>
            <person name="Lipzen A."/>
            <person name="Clum A."/>
            <person name="Drula E."/>
            <person name="Henrissat B."/>
            <person name="Kohler A."/>
            <person name="Grigoriev I.V."/>
            <person name="Martin F.M."/>
            <person name="Hacquard S."/>
        </authorList>
    </citation>
    <scope>NUCLEOTIDE SEQUENCE</scope>
    <source>
        <strain evidence="3">MPI-CAGE-AT-0147</strain>
    </source>
</reference>